<protein>
    <submittedName>
        <fullName evidence="9">Nitrate ABC transporter permease</fullName>
    </submittedName>
</protein>
<dbReference type="RefSeq" id="WP_155355142.1">
    <property type="nucleotide sequence ID" value="NZ_BAAAHL010000040.1"/>
</dbReference>
<dbReference type="PANTHER" id="PTHR30151:SF16">
    <property type="entry name" value="ABC TRANSPORTER PERMEASE PROTEIN"/>
    <property type="match status" value="1"/>
</dbReference>
<dbReference type="Pfam" id="PF00528">
    <property type="entry name" value="BPD_transp_1"/>
    <property type="match status" value="1"/>
</dbReference>
<dbReference type="GO" id="GO:0005886">
    <property type="term" value="C:plasma membrane"/>
    <property type="evidence" value="ECO:0007669"/>
    <property type="project" value="UniProtKB-SubCell"/>
</dbReference>
<feature type="domain" description="ABC transmembrane type-1" evidence="8">
    <location>
        <begin position="95"/>
        <end position="279"/>
    </location>
</feature>
<dbReference type="GO" id="GO:0055085">
    <property type="term" value="P:transmembrane transport"/>
    <property type="evidence" value="ECO:0007669"/>
    <property type="project" value="InterPro"/>
</dbReference>
<evidence type="ECO:0000256" key="4">
    <source>
        <dbReference type="ARBA" id="ARBA00022692"/>
    </source>
</evidence>
<dbReference type="InterPro" id="IPR035906">
    <property type="entry name" value="MetI-like_sf"/>
</dbReference>
<feature type="transmembrane region" description="Helical" evidence="7">
    <location>
        <begin position="45"/>
        <end position="67"/>
    </location>
</feature>
<evidence type="ECO:0000313" key="9">
    <source>
        <dbReference type="EMBL" id="GES09621.1"/>
    </source>
</evidence>
<evidence type="ECO:0000256" key="5">
    <source>
        <dbReference type="ARBA" id="ARBA00022989"/>
    </source>
</evidence>
<comment type="caution">
    <text evidence="9">The sequence shown here is derived from an EMBL/GenBank/DDBJ whole genome shotgun (WGS) entry which is preliminary data.</text>
</comment>
<dbReference type="Proteomes" id="UP000331127">
    <property type="component" value="Unassembled WGS sequence"/>
</dbReference>
<dbReference type="AlphaFoldDB" id="A0A5M3WQQ6"/>
<dbReference type="InterPro" id="IPR000515">
    <property type="entry name" value="MetI-like"/>
</dbReference>
<keyword evidence="3" id="KW-1003">Cell membrane</keyword>
<evidence type="ECO:0000259" key="8">
    <source>
        <dbReference type="PROSITE" id="PS50928"/>
    </source>
</evidence>
<evidence type="ECO:0000313" key="10">
    <source>
        <dbReference type="Proteomes" id="UP000331127"/>
    </source>
</evidence>
<keyword evidence="10" id="KW-1185">Reference proteome</keyword>
<keyword evidence="6 7" id="KW-0472">Membrane</keyword>
<gene>
    <name evidence="9" type="ORF">Amac_032170</name>
</gene>
<evidence type="ECO:0000256" key="3">
    <source>
        <dbReference type="ARBA" id="ARBA00022475"/>
    </source>
</evidence>
<keyword evidence="2 7" id="KW-0813">Transport</keyword>
<dbReference type="PROSITE" id="PS50928">
    <property type="entry name" value="ABC_TM1"/>
    <property type="match status" value="1"/>
</dbReference>
<dbReference type="EMBL" id="BLAE01000016">
    <property type="protein sequence ID" value="GES09621.1"/>
    <property type="molecule type" value="Genomic_DNA"/>
</dbReference>
<keyword evidence="5 7" id="KW-1133">Transmembrane helix</keyword>
<keyword evidence="4 7" id="KW-0812">Transmembrane</keyword>
<comment type="subcellular location">
    <subcellularLocation>
        <location evidence="1 7">Cell membrane</location>
        <topology evidence="1 7">Multi-pass membrane protein</topology>
    </subcellularLocation>
</comment>
<evidence type="ECO:0000256" key="1">
    <source>
        <dbReference type="ARBA" id="ARBA00004651"/>
    </source>
</evidence>
<dbReference type="PANTHER" id="PTHR30151">
    <property type="entry name" value="ALKANE SULFONATE ABC TRANSPORTER-RELATED, MEMBRANE SUBUNIT"/>
    <property type="match status" value="1"/>
</dbReference>
<feature type="transmembrane region" description="Helical" evidence="7">
    <location>
        <begin position="257"/>
        <end position="278"/>
    </location>
</feature>
<feature type="transmembrane region" description="Helical" evidence="7">
    <location>
        <begin position="135"/>
        <end position="155"/>
    </location>
</feature>
<organism evidence="9 10">
    <name type="scientific">Acrocarpospora macrocephala</name>
    <dbReference type="NCBI Taxonomy" id="150177"/>
    <lineage>
        <taxon>Bacteria</taxon>
        <taxon>Bacillati</taxon>
        <taxon>Actinomycetota</taxon>
        <taxon>Actinomycetes</taxon>
        <taxon>Streptosporangiales</taxon>
        <taxon>Streptosporangiaceae</taxon>
        <taxon>Acrocarpospora</taxon>
    </lineage>
</organism>
<feature type="transmembrane region" description="Helical" evidence="7">
    <location>
        <begin position="205"/>
        <end position="232"/>
    </location>
</feature>
<evidence type="ECO:0000256" key="6">
    <source>
        <dbReference type="ARBA" id="ARBA00023136"/>
    </source>
</evidence>
<proteinExistence type="inferred from homology"/>
<comment type="similarity">
    <text evidence="7">Belongs to the binding-protein-dependent transport system permease family.</text>
</comment>
<dbReference type="SUPFAM" id="SSF161098">
    <property type="entry name" value="MetI-like"/>
    <property type="match status" value="1"/>
</dbReference>
<sequence>MSINQTAPSVGLRASSGGQVVTRVPGAVETDRVRFARRRRIKDNLLRWGTPVLVLSLWQLTTALGVLDEQFWPAPASVFAKAWETIQSGLLPEHLGVTVQRLLTGYLAGAIAGVALGLIFGTVRSIRVALEPIISALYTVPKLALFPFMLLVFGLGPAPKIIMTALAVFFITCISTSAAVLGVSDAMHEPIRSFGATRMQTFRHLIVPAVLPEIFVALRLGSGTAVLVLIAIEMIQGSDGLGFVIWSSWQVFDTERMYVGIIVAALMGVIFQMGVKAIGRLLVPWKPR</sequence>
<evidence type="ECO:0000256" key="2">
    <source>
        <dbReference type="ARBA" id="ARBA00022448"/>
    </source>
</evidence>
<accession>A0A5M3WQQ6</accession>
<feature type="transmembrane region" description="Helical" evidence="7">
    <location>
        <begin position="103"/>
        <end position="123"/>
    </location>
</feature>
<reference evidence="9 10" key="1">
    <citation type="submission" date="2019-10" db="EMBL/GenBank/DDBJ databases">
        <title>Whole genome shotgun sequence of Acrocarpospora macrocephala NBRC 16266.</title>
        <authorList>
            <person name="Ichikawa N."/>
            <person name="Kimura A."/>
            <person name="Kitahashi Y."/>
            <person name="Komaki H."/>
            <person name="Oguchi A."/>
        </authorList>
    </citation>
    <scope>NUCLEOTIDE SEQUENCE [LARGE SCALE GENOMIC DNA]</scope>
    <source>
        <strain evidence="9 10">NBRC 16266</strain>
    </source>
</reference>
<name>A0A5M3WQQ6_9ACTN</name>
<dbReference type="CDD" id="cd06261">
    <property type="entry name" value="TM_PBP2"/>
    <property type="match status" value="1"/>
</dbReference>
<dbReference type="Gene3D" id="1.10.3720.10">
    <property type="entry name" value="MetI-like"/>
    <property type="match status" value="1"/>
</dbReference>
<dbReference type="OrthoDB" id="9796361at2"/>
<feature type="transmembrane region" description="Helical" evidence="7">
    <location>
        <begin position="161"/>
        <end position="184"/>
    </location>
</feature>
<evidence type="ECO:0000256" key="7">
    <source>
        <dbReference type="RuleBase" id="RU363032"/>
    </source>
</evidence>